<keyword evidence="1" id="KW-0812">Transmembrane</keyword>
<reference evidence="2 3" key="1">
    <citation type="journal article" date="2011" name="PLoS Pathog.">
        <title>Endophytic Life Strategies Decoded by Genome and Transcriptome Analyses of the Mutualistic Root Symbiont Piriformospora indica.</title>
        <authorList>
            <person name="Zuccaro A."/>
            <person name="Lahrmann U."/>
            <person name="Guldener U."/>
            <person name="Langen G."/>
            <person name="Pfiffi S."/>
            <person name="Biedenkopf D."/>
            <person name="Wong P."/>
            <person name="Samans B."/>
            <person name="Grimm C."/>
            <person name="Basiewicz M."/>
            <person name="Murat C."/>
            <person name="Martin F."/>
            <person name="Kogel K.H."/>
        </authorList>
    </citation>
    <scope>NUCLEOTIDE SEQUENCE [LARGE SCALE GENOMIC DNA]</scope>
    <source>
        <strain evidence="2 3">DSM 11827</strain>
    </source>
</reference>
<dbReference type="Proteomes" id="UP000007148">
    <property type="component" value="Unassembled WGS sequence"/>
</dbReference>
<proteinExistence type="predicted"/>
<protein>
    <submittedName>
        <fullName evidence="2">Uncharacterized protein</fullName>
    </submittedName>
</protein>
<organism evidence="2 3">
    <name type="scientific">Serendipita indica (strain DSM 11827)</name>
    <name type="common">Root endophyte fungus</name>
    <name type="synonym">Piriformospora indica</name>
    <dbReference type="NCBI Taxonomy" id="1109443"/>
    <lineage>
        <taxon>Eukaryota</taxon>
        <taxon>Fungi</taxon>
        <taxon>Dikarya</taxon>
        <taxon>Basidiomycota</taxon>
        <taxon>Agaricomycotina</taxon>
        <taxon>Agaricomycetes</taxon>
        <taxon>Sebacinales</taxon>
        <taxon>Serendipitaceae</taxon>
        <taxon>Serendipita</taxon>
    </lineage>
</organism>
<keyword evidence="3" id="KW-1185">Reference proteome</keyword>
<evidence type="ECO:0000256" key="1">
    <source>
        <dbReference type="SAM" id="Phobius"/>
    </source>
</evidence>
<sequence length="128" mass="13755">MKLASLRLDTACWLSIILETFFYGVYTIIFVAGASIFFNPSTRGRIPLLIAVPSLLLYLNASAHVVTTVVHGANGFIRIASQGQVDGAINYFATTVNGVNMCVLRVVLPYASLTAWLAILVQTTASTS</sequence>
<feature type="transmembrane region" description="Helical" evidence="1">
    <location>
        <begin position="12"/>
        <end position="38"/>
    </location>
</feature>
<dbReference type="OrthoDB" id="2756618at2759"/>
<dbReference type="HOGENOM" id="CLU_1960421_0_0_1"/>
<feature type="transmembrane region" description="Helical" evidence="1">
    <location>
        <begin position="50"/>
        <end position="70"/>
    </location>
</feature>
<comment type="caution">
    <text evidence="2">The sequence shown here is derived from an EMBL/GenBank/DDBJ whole genome shotgun (WGS) entry which is preliminary data.</text>
</comment>
<keyword evidence="1" id="KW-1133">Transmembrane helix</keyword>
<evidence type="ECO:0000313" key="3">
    <source>
        <dbReference type="Proteomes" id="UP000007148"/>
    </source>
</evidence>
<evidence type="ECO:0000313" key="2">
    <source>
        <dbReference type="EMBL" id="CCA75711.1"/>
    </source>
</evidence>
<dbReference type="InParanoid" id="G4TWL8"/>
<name>G4TWL8_SERID</name>
<dbReference type="AlphaFoldDB" id="G4TWL8"/>
<dbReference type="EMBL" id="CAFZ01000504">
    <property type="protein sequence ID" value="CCA75711.1"/>
    <property type="molecule type" value="Genomic_DNA"/>
</dbReference>
<accession>G4TWL8</accession>
<gene>
    <name evidence="2" type="ORF">PIIN_09701</name>
</gene>
<keyword evidence="1" id="KW-0472">Membrane</keyword>